<sequence>MSSYYYISSNPIPYTILCSLSSVQIQKLRSGLNFLELPSRDPSKSKAKFIRLIIYQNPDKTLIVCRNLCRHAGGNFVHDIEDAPQIVRCAFHGWKLNVQTLEYTHPADCLKQKRLEIDQTNENEWLILEPALYDPWMIDAKEKQVLQPDELTVTFISHACIEIQAGPTRLVIDPWLIGPAYDRSWWLLHDIDENSLERIANADGIFISKSTPDHFNRCTLRRIVQLNPGIHVYSPEMLISSLEQLGFVNTHSIRLGIWEEMPTSECRMMILPDHKHPYDDCAFLFEYKGYRILNLVDCSSPNGDFLPYGVDVLLTNFTSNKNAYPSCFIDQFNEKKVLQLAKNKDEKFLKSIIRFIQLSNPTVWIPVGGYFLEADEQIRCLNWKNDPMDVAEQLRTRFRYLKTWCPFPNGKYDVGSSTGDSPKRSVDDYLAKSWDFQYYNDQFEGILNNSSLETMKGVEEYFKWTLFNSYDLILHIVEVKDEFSDIIQEYYIDFLNSFPSFPPSRPIDRPYLRIRIHASVVRHVFLHGLSWNYVFNSFSGRYLAQPDVYHRKFWNHFKYNLPSTPPRIDESSEQL</sequence>
<evidence type="ECO:0000256" key="11">
    <source>
        <dbReference type="ARBA" id="ARBA00030460"/>
    </source>
</evidence>
<evidence type="ECO:0000256" key="13">
    <source>
        <dbReference type="ARBA" id="ARBA00048491"/>
    </source>
</evidence>
<evidence type="ECO:0000313" key="16">
    <source>
        <dbReference type="EMBL" id="CAF1462160.1"/>
    </source>
</evidence>
<comment type="catalytic activity">
    <reaction evidence="13">
        <text>CMP-N-acetyl-beta-neuraminate + 2 Fe(II)-[cytochrome b5] + O2 + 2 H(+) = CMP-N-glycoloyl-beta-neuraminate + 2 Fe(III)-[cytochrome b5] + H2O</text>
        <dbReference type="Rhea" id="RHEA:16145"/>
        <dbReference type="Rhea" id="RHEA-COMP:10438"/>
        <dbReference type="Rhea" id="RHEA-COMP:10439"/>
        <dbReference type="ChEBI" id="CHEBI:15377"/>
        <dbReference type="ChEBI" id="CHEBI:15378"/>
        <dbReference type="ChEBI" id="CHEBI:15379"/>
        <dbReference type="ChEBI" id="CHEBI:29033"/>
        <dbReference type="ChEBI" id="CHEBI:29034"/>
        <dbReference type="ChEBI" id="CHEBI:57812"/>
        <dbReference type="ChEBI" id="CHEBI:58376"/>
        <dbReference type="EC" id="1.14.18.2"/>
    </reaction>
</comment>
<evidence type="ECO:0000313" key="15">
    <source>
        <dbReference type="EMBL" id="CAF0799426.1"/>
    </source>
</evidence>
<dbReference type="PROSITE" id="PS51296">
    <property type="entry name" value="RIESKE"/>
    <property type="match status" value="1"/>
</dbReference>
<keyword evidence="7" id="KW-0479">Metal-binding</keyword>
<evidence type="ECO:0000259" key="14">
    <source>
        <dbReference type="PROSITE" id="PS51296"/>
    </source>
</evidence>
<protein>
    <recommendedName>
        <fullName evidence="5">Cytidine monophosphate-N-acetylneuraminic acid hydroxylase</fullName>
        <ecNumber evidence="4">1.14.18.2</ecNumber>
    </recommendedName>
    <alternativeName>
        <fullName evidence="12">CMP-N-acetylneuraminate monooxygenase</fullName>
    </alternativeName>
    <alternativeName>
        <fullName evidence="11">CMP-Neu5Ac hydroxylase</fullName>
    </alternativeName>
    <alternativeName>
        <fullName evidence="10">CMP-NeuAc hydroxylase</fullName>
    </alternativeName>
</protein>
<dbReference type="EMBL" id="CAJNOR010000107">
    <property type="protein sequence ID" value="CAF0799426.1"/>
    <property type="molecule type" value="Genomic_DNA"/>
</dbReference>
<dbReference type="Proteomes" id="UP000663828">
    <property type="component" value="Unassembled WGS sequence"/>
</dbReference>
<keyword evidence="8" id="KW-0408">Iron</keyword>
<dbReference type="Pfam" id="PF13483">
    <property type="entry name" value="Lactamase_B_3"/>
    <property type="match status" value="1"/>
</dbReference>
<dbReference type="InterPro" id="IPR036922">
    <property type="entry name" value="Rieske_2Fe-2S_sf"/>
</dbReference>
<evidence type="ECO:0000256" key="4">
    <source>
        <dbReference type="ARBA" id="ARBA00011904"/>
    </source>
</evidence>
<name>A0A815QEK7_ADIRI</name>
<dbReference type="GO" id="GO:0006054">
    <property type="term" value="P:N-acetylneuraminate metabolic process"/>
    <property type="evidence" value="ECO:0007669"/>
    <property type="project" value="UniProtKB-UniPathway"/>
</dbReference>
<comment type="pathway">
    <text evidence="2">Amino-sugar metabolism; N-acetylneuraminate metabolism.</text>
</comment>
<keyword evidence="9" id="KW-0411">Iron-sulfur</keyword>
<dbReference type="Pfam" id="PF00355">
    <property type="entry name" value="Rieske"/>
    <property type="match status" value="1"/>
</dbReference>
<evidence type="ECO:0000256" key="7">
    <source>
        <dbReference type="ARBA" id="ARBA00022723"/>
    </source>
</evidence>
<keyword evidence="6" id="KW-0001">2Fe-2S</keyword>
<evidence type="ECO:0000256" key="3">
    <source>
        <dbReference type="ARBA" id="ARBA00010303"/>
    </source>
</evidence>
<dbReference type="Proteomes" id="UP000663852">
    <property type="component" value="Unassembled WGS sequence"/>
</dbReference>
<dbReference type="InterPro" id="IPR027033">
    <property type="entry name" value="Cnh"/>
</dbReference>
<comment type="function">
    <text evidence="1">Sialic acids are components of carbohydrate chains of glycoconjugates and are involved in cell-cell recognition and cell-pathogen interactions. Catalyzes the conversion of CMP-N-acetylneuraminic acid (CMP-Neu5Ac) into its hydroxylated derivative CMP-N-glycolylneuraminic acid (CMP-Neu5Gc), a sialic acid abundantly expressed at the surface of many cells.</text>
</comment>
<dbReference type="GO" id="GO:0046381">
    <property type="term" value="P:CMP-N-acetylneuraminate metabolic process"/>
    <property type="evidence" value="ECO:0007669"/>
    <property type="project" value="TreeGrafter"/>
</dbReference>
<dbReference type="InterPro" id="IPR036866">
    <property type="entry name" value="RibonucZ/Hydroxyglut_hydro"/>
</dbReference>
<gene>
    <name evidence="16" type="ORF">EDS130_LOCUS40230</name>
    <name evidence="15" type="ORF">XAT740_LOCUS2897</name>
</gene>
<feature type="domain" description="Rieske" evidence="14">
    <location>
        <begin position="29"/>
        <end position="126"/>
    </location>
</feature>
<dbReference type="GO" id="GO:0030338">
    <property type="term" value="F:CMP-N-acetylneuraminate monooxygenase activity"/>
    <property type="evidence" value="ECO:0007669"/>
    <property type="project" value="UniProtKB-EC"/>
</dbReference>
<dbReference type="GO" id="GO:0051537">
    <property type="term" value="F:2 iron, 2 sulfur cluster binding"/>
    <property type="evidence" value="ECO:0007669"/>
    <property type="project" value="UniProtKB-KW"/>
</dbReference>
<dbReference type="PANTHER" id="PTHR46522">
    <property type="entry name" value="CYTIDINE MONOPHOSPHATE-N-ACETYLNEURAMINIC ACID HYDROXYLASE"/>
    <property type="match status" value="1"/>
</dbReference>
<dbReference type="Gene3D" id="2.102.10.10">
    <property type="entry name" value="Rieske [2Fe-2S] iron-sulphur domain"/>
    <property type="match status" value="1"/>
</dbReference>
<proteinExistence type="inferred from homology"/>
<dbReference type="SUPFAM" id="SSF56281">
    <property type="entry name" value="Metallo-hydrolase/oxidoreductase"/>
    <property type="match status" value="1"/>
</dbReference>
<dbReference type="InterPro" id="IPR017941">
    <property type="entry name" value="Rieske_2Fe-2S"/>
</dbReference>
<dbReference type="AlphaFoldDB" id="A0A815QEK7"/>
<dbReference type="OrthoDB" id="332863at2759"/>
<comment type="similarity">
    <text evidence="3">Belongs to the CMP-Neu5Ac hydroxylase family.</text>
</comment>
<dbReference type="EMBL" id="CAJNOJ010000479">
    <property type="protein sequence ID" value="CAF1462160.1"/>
    <property type="molecule type" value="Genomic_DNA"/>
</dbReference>
<evidence type="ECO:0000256" key="8">
    <source>
        <dbReference type="ARBA" id="ARBA00023004"/>
    </source>
</evidence>
<evidence type="ECO:0000256" key="5">
    <source>
        <dbReference type="ARBA" id="ARBA00015403"/>
    </source>
</evidence>
<evidence type="ECO:0000256" key="6">
    <source>
        <dbReference type="ARBA" id="ARBA00022714"/>
    </source>
</evidence>
<evidence type="ECO:0000256" key="9">
    <source>
        <dbReference type="ARBA" id="ARBA00023014"/>
    </source>
</evidence>
<keyword evidence="17" id="KW-1185">Reference proteome</keyword>
<dbReference type="EC" id="1.14.18.2" evidence="4"/>
<dbReference type="Gene3D" id="3.60.15.10">
    <property type="entry name" value="Ribonuclease Z/Hydroxyacylglutathione hydrolase-like"/>
    <property type="match status" value="1"/>
</dbReference>
<evidence type="ECO:0000256" key="2">
    <source>
        <dbReference type="ARBA" id="ARBA00005141"/>
    </source>
</evidence>
<evidence type="ECO:0000313" key="18">
    <source>
        <dbReference type="Proteomes" id="UP000663852"/>
    </source>
</evidence>
<organism evidence="16 18">
    <name type="scientific">Adineta ricciae</name>
    <name type="common">Rotifer</name>
    <dbReference type="NCBI Taxonomy" id="249248"/>
    <lineage>
        <taxon>Eukaryota</taxon>
        <taxon>Metazoa</taxon>
        <taxon>Spiralia</taxon>
        <taxon>Gnathifera</taxon>
        <taxon>Rotifera</taxon>
        <taxon>Eurotatoria</taxon>
        <taxon>Bdelloidea</taxon>
        <taxon>Adinetida</taxon>
        <taxon>Adinetidae</taxon>
        <taxon>Adineta</taxon>
    </lineage>
</organism>
<reference evidence="16" key="1">
    <citation type="submission" date="2021-02" db="EMBL/GenBank/DDBJ databases">
        <authorList>
            <person name="Nowell W R."/>
        </authorList>
    </citation>
    <scope>NUCLEOTIDE SEQUENCE</scope>
</reference>
<comment type="caution">
    <text evidence="16">The sequence shown here is derived from an EMBL/GenBank/DDBJ whole genome shotgun (WGS) entry which is preliminary data.</text>
</comment>
<dbReference type="UniPathway" id="UPA00628"/>
<dbReference type="GO" id="GO:0005737">
    <property type="term" value="C:cytoplasm"/>
    <property type="evidence" value="ECO:0007669"/>
    <property type="project" value="TreeGrafter"/>
</dbReference>
<dbReference type="GO" id="GO:0046872">
    <property type="term" value="F:metal ion binding"/>
    <property type="evidence" value="ECO:0007669"/>
    <property type="project" value="UniProtKB-KW"/>
</dbReference>
<dbReference type="SUPFAM" id="SSF50022">
    <property type="entry name" value="ISP domain"/>
    <property type="match status" value="1"/>
</dbReference>
<dbReference type="PANTHER" id="PTHR46522:SF1">
    <property type="entry name" value="INACTIVE CYTIDINE MONOPHOSPHATE-N-ACETYLNEURAMINIC ACID HYDROXYLASE"/>
    <property type="match status" value="1"/>
</dbReference>
<accession>A0A815QEK7</accession>
<evidence type="ECO:0000256" key="1">
    <source>
        <dbReference type="ARBA" id="ARBA00003414"/>
    </source>
</evidence>
<evidence type="ECO:0000256" key="10">
    <source>
        <dbReference type="ARBA" id="ARBA00029883"/>
    </source>
</evidence>
<evidence type="ECO:0000256" key="12">
    <source>
        <dbReference type="ARBA" id="ARBA00033362"/>
    </source>
</evidence>
<evidence type="ECO:0000313" key="17">
    <source>
        <dbReference type="Proteomes" id="UP000663828"/>
    </source>
</evidence>